<reference evidence="1 2" key="1">
    <citation type="journal article" date="2019" name="Sci. Rep.">
        <title>Orb-weaving spider Araneus ventricosus genome elucidates the spidroin gene catalogue.</title>
        <authorList>
            <person name="Kono N."/>
            <person name="Nakamura H."/>
            <person name="Ohtoshi R."/>
            <person name="Moran D.A.P."/>
            <person name="Shinohara A."/>
            <person name="Yoshida Y."/>
            <person name="Fujiwara M."/>
            <person name="Mori M."/>
            <person name="Tomita M."/>
            <person name="Arakawa K."/>
        </authorList>
    </citation>
    <scope>NUCLEOTIDE SEQUENCE [LARGE SCALE GENOMIC DNA]</scope>
</reference>
<evidence type="ECO:0000313" key="2">
    <source>
        <dbReference type="Proteomes" id="UP000499080"/>
    </source>
</evidence>
<gene>
    <name evidence="1" type="ORF">AVEN_111032_1</name>
</gene>
<name>A0A4Y2GBZ7_ARAVE</name>
<organism evidence="1 2">
    <name type="scientific">Araneus ventricosus</name>
    <name type="common">Orbweaver spider</name>
    <name type="synonym">Epeira ventricosa</name>
    <dbReference type="NCBI Taxonomy" id="182803"/>
    <lineage>
        <taxon>Eukaryota</taxon>
        <taxon>Metazoa</taxon>
        <taxon>Ecdysozoa</taxon>
        <taxon>Arthropoda</taxon>
        <taxon>Chelicerata</taxon>
        <taxon>Arachnida</taxon>
        <taxon>Araneae</taxon>
        <taxon>Araneomorphae</taxon>
        <taxon>Entelegynae</taxon>
        <taxon>Araneoidea</taxon>
        <taxon>Araneidae</taxon>
        <taxon>Araneus</taxon>
    </lineage>
</organism>
<sequence>MGTGPLTPVAVIGLVTATGVRDGVLYCASGPESNPLGVKCPPAGVVRKFGEGVQPQVFPHNQTMVQNYEIRPKMAGFKAGCK</sequence>
<keyword evidence="2" id="KW-1185">Reference proteome</keyword>
<proteinExistence type="predicted"/>
<accession>A0A4Y2GBZ7</accession>
<evidence type="ECO:0000313" key="1">
    <source>
        <dbReference type="EMBL" id="GBM50727.1"/>
    </source>
</evidence>
<dbReference type="EMBL" id="BGPR01001308">
    <property type="protein sequence ID" value="GBM50727.1"/>
    <property type="molecule type" value="Genomic_DNA"/>
</dbReference>
<protein>
    <submittedName>
        <fullName evidence="1">Uncharacterized protein</fullName>
    </submittedName>
</protein>
<dbReference type="Proteomes" id="UP000499080">
    <property type="component" value="Unassembled WGS sequence"/>
</dbReference>
<dbReference type="AlphaFoldDB" id="A0A4Y2GBZ7"/>
<comment type="caution">
    <text evidence="1">The sequence shown here is derived from an EMBL/GenBank/DDBJ whole genome shotgun (WGS) entry which is preliminary data.</text>
</comment>